<keyword evidence="3" id="KW-1185">Reference proteome</keyword>
<proteinExistence type="predicted"/>
<keyword evidence="1" id="KW-1133">Transmembrane helix</keyword>
<dbReference type="STRING" id="48256.CLHUN_40360"/>
<evidence type="ECO:0000256" key="1">
    <source>
        <dbReference type="SAM" id="Phobius"/>
    </source>
</evidence>
<organism evidence="2 3">
    <name type="scientific">Ruminiclostridium hungatei</name>
    <name type="common">Clostridium hungatei</name>
    <dbReference type="NCBI Taxonomy" id="48256"/>
    <lineage>
        <taxon>Bacteria</taxon>
        <taxon>Bacillati</taxon>
        <taxon>Bacillota</taxon>
        <taxon>Clostridia</taxon>
        <taxon>Eubacteriales</taxon>
        <taxon>Oscillospiraceae</taxon>
        <taxon>Ruminiclostridium</taxon>
    </lineage>
</organism>
<feature type="transmembrane region" description="Helical" evidence="1">
    <location>
        <begin position="73"/>
        <end position="91"/>
    </location>
</feature>
<dbReference type="EMBL" id="MZGX01000034">
    <property type="protein sequence ID" value="OPX42130.1"/>
    <property type="molecule type" value="Genomic_DNA"/>
</dbReference>
<name>A0A1V4SE47_RUMHU</name>
<protein>
    <submittedName>
        <fullName evidence="2">Uncharacterized protein</fullName>
    </submittedName>
</protein>
<evidence type="ECO:0000313" key="2">
    <source>
        <dbReference type="EMBL" id="OPX42130.1"/>
    </source>
</evidence>
<gene>
    <name evidence="2" type="ORF">CLHUN_40360</name>
</gene>
<keyword evidence="1" id="KW-0812">Transmembrane</keyword>
<dbReference type="AlphaFoldDB" id="A0A1V4SE47"/>
<dbReference type="Proteomes" id="UP000191554">
    <property type="component" value="Unassembled WGS sequence"/>
</dbReference>
<sequence>MVHILESIEKGKKLVTSIIILILLIDIFTIAITSSIYAVSGMMSDATYKIMQGIFRLLLEGLILFFLYKGHKWAKWLMIVLLFIGGLFSLITFITSFSIIILLMGIVYIVIGIILTTSKSVKLFLEFQKNG</sequence>
<feature type="transmembrane region" description="Helical" evidence="1">
    <location>
        <begin position="14"/>
        <end position="38"/>
    </location>
</feature>
<evidence type="ECO:0000313" key="3">
    <source>
        <dbReference type="Proteomes" id="UP000191554"/>
    </source>
</evidence>
<reference evidence="2 3" key="1">
    <citation type="submission" date="2017-03" db="EMBL/GenBank/DDBJ databases">
        <title>Genome sequence of Clostridium hungatei DSM 14427.</title>
        <authorList>
            <person name="Poehlein A."/>
            <person name="Daniel R."/>
        </authorList>
    </citation>
    <scope>NUCLEOTIDE SEQUENCE [LARGE SCALE GENOMIC DNA]</scope>
    <source>
        <strain evidence="2 3">DSM 14427</strain>
    </source>
</reference>
<feature type="transmembrane region" description="Helical" evidence="1">
    <location>
        <begin position="50"/>
        <end position="68"/>
    </location>
</feature>
<accession>A0A1V4SE47</accession>
<comment type="caution">
    <text evidence="2">The sequence shown here is derived from an EMBL/GenBank/DDBJ whole genome shotgun (WGS) entry which is preliminary data.</text>
</comment>
<keyword evidence="1" id="KW-0472">Membrane</keyword>
<feature type="transmembrane region" description="Helical" evidence="1">
    <location>
        <begin position="97"/>
        <end position="115"/>
    </location>
</feature>